<gene>
    <name evidence="1" type="primary">gldD</name>
    <name evidence="1" type="ORF">DWB61_07505</name>
</gene>
<evidence type="ECO:0000313" key="1">
    <source>
        <dbReference type="EMBL" id="RRG22652.1"/>
    </source>
</evidence>
<dbReference type="EMBL" id="QQWG01000005">
    <property type="protein sequence ID" value="RRG22652.1"/>
    <property type="molecule type" value="Genomic_DNA"/>
</dbReference>
<dbReference type="InterPro" id="IPR019850">
    <property type="entry name" value="GldD-like"/>
</dbReference>
<keyword evidence="2" id="KW-1185">Reference proteome</keyword>
<dbReference type="AlphaFoldDB" id="A0A425Y3B5"/>
<sequence>MLRHSRIIIYSLLLVFACLPLSCKDKAMPKPRGYFRIDFPEKKYETWNHNYPFSFEYLKGAQVVKDKSRLAEEYWLNVEYLNYNATLHLSYKEVNENLEKYLEDSHSLVYKHAIKADAIDGTNYVDMQRNVYGLVYRIQGNAASSVQFIATDSLKHFLRGSLYFNNHPNPDSLAPVIQYIDKDIVHLMESLKWK</sequence>
<name>A0A425Y3B5_9BACT</name>
<accession>A0A425Y3B5</accession>
<organism evidence="1 2">
    <name type="scientific">Ancylomarina euxinus</name>
    <dbReference type="NCBI Taxonomy" id="2283627"/>
    <lineage>
        <taxon>Bacteria</taxon>
        <taxon>Pseudomonadati</taxon>
        <taxon>Bacteroidota</taxon>
        <taxon>Bacteroidia</taxon>
        <taxon>Marinilabiliales</taxon>
        <taxon>Marinifilaceae</taxon>
        <taxon>Ancylomarina</taxon>
    </lineage>
</organism>
<keyword evidence="1" id="KW-0449">Lipoprotein</keyword>
<protein>
    <submittedName>
        <fullName evidence="1">Gliding motility lipoprotein GldD</fullName>
    </submittedName>
</protein>
<dbReference type="RefSeq" id="WP_125030277.1">
    <property type="nucleotide sequence ID" value="NZ_JAPXVP010000001.1"/>
</dbReference>
<dbReference type="Proteomes" id="UP000285794">
    <property type="component" value="Unassembled WGS sequence"/>
</dbReference>
<reference evidence="1 2" key="1">
    <citation type="submission" date="2018-07" db="EMBL/GenBank/DDBJ databases">
        <title>Draft genome sequence of Ancylomarina sp. M1P.</title>
        <authorList>
            <person name="Yadav S."/>
            <person name="Villanueva L."/>
            <person name="Damste J.S.S."/>
        </authorList>
    </citation>
    <scope>NUCLEOTIDE SEQUENCE [LARGE SCALE GENOMIC DNA]</scope>
    <source>
        <strain evidence="1 2">M1P</strain>
    </source>
</reference>
<dbReference type="PROSITE" id="PS51257">
    <property type="entry name" value="PROKAR_LIPOPROTEIN"/>
    <property type="match status" value="1"/>
</dbReference>
<dbReference type="Pfam" id="PF25593">
    <property type="entry name" value="GldD_lipo"/>
    <property type="match status" value="1"/>
</dbReference>
<dbReference type="OrthoDB" id="679501at2"/>
<dbReference type="NCBIfam" id="TIGR03512">
    <property type="entry name" value="GldD_lipo"/>
    <property type="match status" value="1"/>
</dbReference>
<proteinExistence type="predicted"/>
<comment type="caution">
    <text evidence="1">The sequence shown here is derived from an EMBL/GenBank/DDBJ whole genome shotgun (WGS) entry which is preliminary data.</text>
</comment>
<evidence type="ECO:0000313" key="2">
    <source>
        <dbReference type="Proteomes" id="UP000285794"/>
    </source>
</evidence>